<dbReference type="CDD" id="cd02163">
    <property type="entry name" value="PPAT"/>
    <property type="match status" value="1"/>
</dbReference>
<dbReference type="PANTHER" id="PTHR21342:SF1">
    <property type="entry name" value="PHOSPHOPANTETHEINE ADENYLYLTRANSFERASE"/>
    <property type="match status" value="1"/>
</dbReference>
<keyword evidence="4 9" id="KW-0547">Nucleotide-binding</keyword>
<evidence type="ECO:0000256" key="7">
    <source>
        <dbReference type="ARBA" id="ARBA00022993"/>
    </source>
</evidence>
<dbReference type="PANTHER" id="PTHR21342">
    <property type="entry name" value="PHOSPHOPANTETHEINE ADENYLYLTRANSFERASE"/>
    <property type="match status" value="1"/>
</dbReference>
<evidence type="ECO:0000256" key="1">
    <source>
        <dbReference type="ARBA" id="ARBA00022490"/>
    </source>
</evidence>
<keyword evidence="5 9" id="KW-0067">ATP-binding</keyword>
<feature type="domain" description="Cytidyltransferase-like" evidence="10">
    <location>
        <begin position="6"/>
        <end position="132"/>
    </location>
</feature>
<dbReference type="SUPFAM" id="SSF52374">
    <property type="entry name" value="Nucleotidylyl transferase"/>
    <property type="match status" value="1"/>
</dbReference>
<dbReference type="InterPro" id="IPR004821">
    <property type="entry name" value="Cyt_trans-like"/>
</dbReference>
<comment type="function">
    <text evidence="9">Reversibly transfers an adenylyl group from ATP to 4'-phosphopantetheine, yielding dephospho-CoA (dPCoA) and pyrophosphate.</text>
</comment>
<evidence type="ECO:0000259" key="10">
    <source>
        <dbReference type="Pfam" id="PF01467"/>
    </source>
</evidence>
<keyword evidence="7 9" id="KW-0173">Coenzyme A biosynthesis</keyword>
<evidence type="ECO:0000256" key="8">
    <source>
        <dbReference type="ARBA" id="ARBA00029346"/>
    </source>
</evidence>
<dbReference type="GO" id="GO:0005737">
    <property type="term" value="C:cytoplasm"/>
    <property type="evidence" value="ECO:0007669"/>
    <property type="project" value="UniProtKB-SubCell"/>
</dbReference>
<dbReference type="GO" id="GO:0004595">
    <property type="term" value="F:pantetheine-phosphate adenylyltransferase activity"/>
    <property type="evidence" value="ECO:0007669"/>
    <property type="project" value="UniProtKB-UniRule"/>
</dbReference>
<evidence type="ECO:0000256" key="9">
    <source>
        <dbReference type="HAMAP-Rule" id="MF_00151"/>
    </source>
</evidence>
<dbReference type="Pfam" id="PF01467">
    <property type="entry name" value="CTP_transf_like"/>
    <property type="match status" value="1"/>
</dbReference>
<keyword evidence="3 9" id="KW-0548">Nucleotidyltransferase</keyword>
<protein>
    <recommendedName>
        <fullName evidence="9">Phosphopantetheine adenylyltransferase</fullName>
        <ecNumber evidence="9">2.7.7.3</ecNumber>
    </recommendedName>
    <alternativeName>
        <fullName evidence="9">Dephospho-CoA pyrophosphorylase</fullName>
    </alternativeName>
    <alternativeName>
        <fullName evidence="9">Pantetheine-phosphate adenylyltransferase</fullName>
        <shortName evidence="9">PPAT</shortName>
    </alternativeName>
</protein>
<keyword evidence="2 9" id="KW-0808">Transferase</keyword>
<reference evidence="11 12" key="1">
    <citation type="submission" date="2019-07" db="EMBL/GenBank/DDBJ databases">
        <title>Microlunatus dokdonensis sp. nov. isolated from the rhizospheric soil of the wild plant Elymus tsukushiensis.</title>
        <authorList>
            <person name="Ghim S.-Y."/>
            <person name="Hwang Y.-J."/>
            <person name="Son J.-S."/>
            <person name="Shin J.-H."/>
        </authorList>
    </citation>
    <scope>NUCLEOTIDE SEQUENCE [LARGE SCALE GENOMIC DNA]</scope>
    <source>
        <strain evidence="11 12">KUDC0627</strain>
    </source>
</reference>
<dbReference type="OrthoDB" id="9806661at2"/>
<feature type="binding site" evidence="9">
    <location>
        <position position="98"/>
    </location>
    <ligand>
        <name>ATP</name>
        <dbReference type="ChEBI" id="CHEBI:30616"/>
    </ligand>
</feature>
<name>A0A516Q6C6_9ACTN</name>
<evidence type="ECO:0000256" key="4">
    <source>
        <dbReference type="ARBA" id="ARBA00022741"/>
    </source>
</evidence>
<feature type="binding site" evidence="9">
    <location>
        <position position="87"/>
    </location>
    <ligand>
        <name>substrate</name>
    </ligand>
</feature>
<dbReference type="UniPathway" id="UPA00241">
    <property type="reaction ID" value="UER00355"/>
</dbReference>
<sequence length="159" mass="17796">MRRAACPGSYDPPTRGHLDIIARTARQFDQVQVLVGNNRSKTGLFTPPERVELLAEACADLPGVEVQLFDGLLVDYCREHSIDCVVKGIRVAADFDYEMQMAQMNHRMTGIETVFMPAAAQWAYVSSSLVRDIARFGGEFDQFVTPEIAARTRQKLTKD</sequence>
<evidence type="ECO:0000256" key="6">
    <source>
        <dbReference type="ARBA" id="ARBA00022842"/>
    </source>
</evidence>
<dbReference type="PRINTS" id="PR01020">
    <property type="entry name" value="LPSBIOSNTHSS"/>
</dbReference>
<evidence type="ECO:0000256" key="2">
    <source>
        <dbReference type="ARBA" id="ARBA00022679"/>
    </source>
</evidence>
<organism evidence="11 12">
    <name type="scientific">Microlunatus elymi</name>
    <dbReference type="NCBI Taxonomy" id="2596828"/>
    <lineage>
        <taxon>Bacteria</taxon>
        <taxon>Bacillati</taxon>
        <taxon>Actinomycetota</taxon>
        <taxon>Actinomycetes</taxon>
        <taxon>Propionibacteriales</taxon>
        <taxon>Propionibacteriaceae</taxon>
        <taxon>Microlunatus</taxon>
    </lineage>
</organism>
<dbReference type="GO" id="GO:0005524">
    <property type="term" value="F:ATP binding"/>
    <property type="evidence" value="ECO:0007669"/>
    <property type="project" value="UniProtKB-KW"/>
</dbReference>
<dbReference type="InterPro" id="IPR001980">
    <property type="entry name" value="PPAT"/>
</dbReference>
<dbReference type="NCBIfam" id="TIGR00125">
    <property type="entry name" value="cyt_tran_rel"/>
    <property type="match status" value="1"/>
</dbReference>
<feature type="binding site" evidence="9">
    <location>
        <position position="17"/>
    </location>
    <ligand>
        <name>ATP</name>
        <dbReference type="ChEBI" id="CHEBI:30616"/>
    </ligand>
</feature>
<comment type="subunit">
    <text evidence="9">Homohexamer.</text>
</comment>
<dbReference type="EMBL" id="CP041692">
    <property type="protein sequence ID" value="QDP98731.1"/>
    <property type="molecule type" value="Genomic_DNA"/>
</dbReference>
<comment type="pathway">
    <text evidence="9">Cofactor biosynthesis; coenzyme A biosynthesis; CoA from (R)-pantothenate: step 4/5.</text>
</comment>
<comment type="subcellular location">
    <subcellularLocation>
        <location evidence="9">Cytoplasm</location>
    </subcellularLocation>
</comment>
<feature type="binding site" evidence="9">
    <location>
        <begin position="122"/>
        <end position="128"/>
    </location>
    <ligand>
        <name>ATP</name>
        <dbReference type="ChEBI" id="CHEBI:30616"/>
    </ligand>
</feature>
<dbReference type="HAMAP" id="MF_00151">
    <property type="entry name" value="PPAT_bact"/>
    <property type="match status" value="1"/>
</dbReference>
<evidence type="ECO:0000256" key="3">
    <source>
        <dbReference type="ARBA" id="ARBA00022695"/>
    </source>
</evidence>
<dbReference type="EC" id="2.7.7.3" evidence="9"/>
<evidence type="ECO:0000313" key="11">
    <source>
        <dbReference type="EMBL" id="QDP98731.1"/>
    </source>
</evidence>
<evidence type="ECO:0000256" key="5">
    <source>
        <dbReference type="ARBA" id="ARBA00022840"/>
    </source>
</evidence>
<feature type="binding site" evidence="9">
    <location>
        <position position="9"/>
    </location>
    <ligand>
        <name>substrate</name>
    </ligand>
</feature>
<feature type="binding site" evidence="9">
    <location>
        <begin position="88"/>
        <end position="90"/>
    </location>
    <ligand>
        <name>ATP</name>
        <dbReference type="ChEBI" id="CHEBI:30616"/>
    </ligand>
</feature>
<dbReference type="Proteomes" id="UP000319263">
    <property type="component" value="Chromosome"/>
</dbReference>
<feature type="binding site" evidence="9">
    <location>
        <position position="41"/>
    </location>
    <ligand>
        <name>substrate</name>
    </ligand>
</feature>
<proteinExistence type="inferred from homology"/>
<dbReference type="GO" id="GO:0015937">
    <property type="term" value="P:coenzyme A biosynthetic process"/>
    <property type="evidence" value="ECO:0007669"/>
    <property type="project" value="UniProtKB-UniRule"/>
</dbReference>
<comment type="similarity">
    <text evidence="9">Belongs to the bacterial CoaD family.</text>
</comment>
<keyword evidence="12" id="KW-1185">Reference proteome</keyword>
<dbReference type="InterPro" id="IPR014729">
    <property type="entry name" value="Rossmann-like_a/b/a_fold"/>
</dbReference>
<accession>A0A516Q6C6</accession>
<gene>
    <name evidence="9 11" type="primary">coaD</name>
    <name evidence="11" type="ORF">FOE78_10720</name>
</gene>
<dbReference type="NCBIfam" id="TIGR01510">
    <property type="entry name" value="coaD_prev_kdtB"/>
    <property type="match status" value="1"/>
</dbReference>
<feature type="binding site" evidence="9">
    <location>
        <position position="73"/>
    </location>
    <ligand>
        <name>substrate</name>
    </ligand>
</feature>
<comment type="catalytic activity">
    <reaction evidence="8 9">
        <text>(R)-4'-phosphopantetheine + ATP + H(+) = 3'-dephospho-CoA + diphosphate</text>
        <dbReference type="Rhea" id="RHEA:19801"/>
        <dbReference type="ChEBI" id="CHEBI:15378"/>
        <dbReference type="ChEBI" id="CHEBI:30616"/>
        <dbReference type="ChEBI" id="CHEBI:33019"/>
        <dbReference type="ChEBI" id="CHEBI:57328"/>
        <dbReference type="ChEBI" id="CHEBI:61723"/>
        <dbReference type="EC" id="2.7.7.3"/>
    </reaction>
</comment>
<feature type="site" description="Transition state stabilizer" evidence="9">
    <location>
        <position position="17"/>
    </location>
</feature>
<dbReference type="AlphaFoldDB" id="A0A516Q6C6"/>
<evidence type="ECO:0000313" key="12">
    <source>
        <dbReference type="Proteomes" id="UP000319263"/>
    </source>
</evidence>
<dbReference type="Gene3D" id="3.40.50.620">
    <property type="entry name" value="HUPs"/>
    <property type="match status" value="1"/>
</dbReference>
<comment type="cofactor">
    <cofactor evidence="9">
        <name>Mg(2+)</name>
        <dbReference type="ChEBI" id="CHEBI:18420"/>
    </cofactor>
</comment>
<keyword evidence="1 9" id="KW-0963">Cytoplasm</keyword>
<feature type="binding site" evidence="9">
    <location>
        <begin position="9"/>
        <end position="10"/>
    </location>
    <ligand>
        <name>ATP</name>
        <dbReference type="ChEBI" id="CHEBI:30616"/>
    </ligand>
</feature>
<keyword evidence="6 9" id="KW-0460">Magnesium</keyword>
<dbReference type="KEGG" id="mik:FOE78_10720"/>